<dbReference type="PANTHER" id="PTHR37953:SF1">
    <property type="entry name" value="UPF0127 PROTEIN MJ1496"/>
    <property type="match status" value="1"/>
</dbReference>
<comment type="caution">
    <text evidence="1">The sequence shown here is derived from an EMBL/GenBank/DDBJ whole genome shotgun (WGS) entry which is preliminary data.</text>
</comment>
<protein>
    <submittedName>
        <fullName evidence="1">DUF192 domain-containing protein</fullName>
    </submittedName>
</protein>
<dbReference type="InterPro" id="IPR003795">
    <property type="entry name" value="DUF192"/>
</dbReference>
<evidence type="ECO:0000313" key="2">
    <source>
        <dbReference type="Proteomes" id="UP000306602"/>
    </source>
</evidence>
<dbReference type="Gene3D" id="2.60.120.1140">
    <property type="entry name" value="Protein of unknown function DUF192"/>
    <property type="match status" value="1"/>
</dbReference>
<proteinExistence type="predicted"/>
<dbReference type="OrthoDB" id="9808290at2"/>
<gene>
    <name evidence="1" type="ORF">E4Z66_04165</name>
</gene>
<dbReference type="PANTHER" id="PTHR37953">
    <property type="entry name" value="UPF0127 PROTEIN MJ1496"/>
    <property type="match status" value="1"/>
</dbReference>
<keyword evidence="2" id="KW-1185">Reference proteome</keyword>
<dbReference type="InterPro" id="IPR038695">
    <property type="entry name" value="Saro_0823-like_sf"/>
</dbReference>
<dbReference type="EMBL" id="SRKY01000001">
    <property type="protein sequence ID" value="THH39211.1"/>
    <property type="molecule type" value="Genomic_DNA"/>
</dbReference>
<dbReference type="Proteomes" id="UP000306602">
    <property type="component" value="Unassembled WGS sequence"/>
</dbReference>
<reference evidence="1 2" key="1">
    <citation type="submission" date="2019-04" db="EMBL/GenBank/DDBJ databases">
        <title>Shimia ponticola sp. nov., isolated from seawater.</title>
        <authorList>
            <person name="Kim Y.-O."/>
            <person name="Yoon J.-H."/>
        </authorList>
    </citation>
    <scope>NUCLEOTIDE SEQUENCE [LARGE SCALE GENOMIC DNA]</scope>
    <source>
        <strain evidence="1 2">MYP11</strain>
    </source>
</reference>
<name>A0A4S4NLK2_9RHOB</name>
<sequence length="148" mass="16329">MVAAALIVAATHAWAACREDVVWLRGDWGETSFRVELATTVAQRSRGLMFRDSMADDVGMLFLYQRPQALSFWMRNTYIPLDLIFLRPDGVVAHVHHRARPLDETPISGGRGLVAVLEINGGLAQQIGIAPGTQMRHPFFGGDAAWPC</sequence>
<dbReference type="AlphaFoldDB" id="A0A4S4NLK2"/>
<dbReference type="Pfam" id="PF02643">
    <property type="entry name" value="DUF192"/>
    <property type="match status" value="1"/>
</dbReference>
<accession>A0A4S4NLK2</accession>
<evidence type="ECO:0000313" key="1">
    <source>
        <dbReference type="EMBL" id="THH39211.1"/>
    </source>
</evidence>
<organism evidence="1 2">
    <name type="scientific">Aliishimia ponticola</name>
    <dbReference type="NCBI Taxonomy" id="2499833"/>
    <lineage>
        <taxon>Bacteria</taxon>
        <taxon>Pseudomonadati</taxon>
        <taxon>Pseudomonadota</taxon>
        <taxon>Alphaproteobacteria</taxon>
        <taxon>Rhodobacterales</taxon>
        <taxon>Paracoccaceae</taxon>
        <taxon>Aliishimia</taxon>
    </lineage>
</organism>